<reference evidence="7 8" key="1">
    <citation type="submission" date="2019-04" db="EMBL/GenBank/DDBJ databases">
        <title>Flavobacterium sp. nov. isolated from construction timber.</title>
        <authorList>
            <person name="Lin S.-Y."/>
            <person name="Chang C.-T."/>
            <person name="Young C.-C."/>
        </authorList>
    </citation>
    <scope>NUCLEOTIDE SEQUENCE [LARGE SCALE GENOMIC DNA]</scope>
    <source>
        <strain evidence="7 8">CC-CTC003</strain>
    </source>
</reference>
<name>A0A4S3ZUR3_9FLAO</name>
<dbReference type="InterPro" id="IPR009057">
    <property type="entry name" value="Homeodomain-like_sf"/>
</dbReference>
<keyword evidence="5" id="KW-0472">Membrane</keyword>
<evidence type="ECO:0000256" key="4">
    <source>
        <dbReference type="SAM" id="Coils"/>
    </source>
</evidence>
<proteinExistence type="predicted"/>
<dbReference type="InterPro" id="IPR018060">
    <property type="entry name" value="HTH_AraC"/>
</dbReference>
<keyword evidence="2" id="KW-0238">DNA-binding</keyword>
<keyword evidence="8" id="KW-1185">Reference proteome</keyword>
<sequence length="225" mass="26258">MGVFESNNICFTVFLKTTFFSTLEATYIFCLLGILLVIVLIILVFCYCWYSKSEKEHKEKFQILLNKINDFELRKGQQENGLFISENSNGRKNFPDEATFTITDERINDILEKLKKLEQQKYFLRQDCTLHKVAKKLKTNTAYLSRIVNNELGKSFSNYINELRINYVISELKSNSRLRAYSINAIADEIGYKSPDSFSKYFKEATGISPAVYIRKIEKKKQDII</sequence>
<dbReference type="PANTHER" id="PTHR43280">
    <property type="entry name" value="ARAC-FAMILY TRANSCRIPTIONAL REGULATOR"/>
    <property type="match status" value="1"/>
</dbReference>
<dbReference type="Gene3D" id="1.10.10.60">
    <property type="entry name" value="Homeodomain-like"/>
    <property type="match status" value="2"/>
</dbReference>
<dbReference type="EMBL" id="SSNZ01000005">
    <property type="protein sequence ID" value="THF49527.1"/>
    <property type="molecule type" value="Genomic_DNA"/>
</dbReference>
<keyword evidence="3" id="KW-0804">Transcription</keyword>
<dbReference type="GO" id="GO:0043565">
    <property type="term" value="F:sequence-specific DNA binding"/>
    <property type="evidence" value="ECO:0007669"/>
    <property type="project" value="InterPro"/>
</dbReference>
<organism evidence="7 8">
    <name type="scientific">Flavobacterium supellecticarium</name>
    <dbReference type="NCBI Taxonomy" id="2565924"/>
    <lineage>
        <taxon>Bacteria</taxon>
        <taxon>Pseudomonadati</taxon>
        <taxon>Bacteroidota</taxon>
        <taxon>Flavobacteriia</taxon>
        <taxon>Flavobacteriales</taxon>
        <taxon>Flavobacteriaceae</taxon>
        <taxon>Flavobacterium</taxon>
    </lineage>
</organism>
<dbReference type="SMART" id="SM00342">
    <property type="entry name" value="HTH_ARAC"/>
    <property type="match status" value="1"/>
</dbReference>
<keyword evidence="1" id="KW-0805">Transcription regulation</keyword>
<evidence type="ECO:0000256" key="5">
    <source>
        <dbReference type="SAM" id="Phobius"/>
    </source>
</evidence>
<gene>
    <name evidence="7" type="ORF">E6C50_12330</name>
</gene>
<dbReference type="RefSeq" id="WP_136403532.1">
    <property type="nucleotide sequence ID" value="NZ_SSNZ01000005.1"/>
</dbReference>
<dbReference type="Pfam" id="PF12833">
    <property type="entry name" value="HTH_18"/>
    <property type="match status" value="1"/>
</dbReference>
<dbReference type="Proteomes" id="UP000307507">
    <property type="component" value="Unassembled WGS sequence"/>
</dbReference>
<evidence type="ECO:0000256" key="3">
    <source>
        <dbReference type="ARBA" id="ARBA00023163"/>
    </source>
</evidence>
<feature type="coiled-coil region" evidence="4">
    <location>
        <begin position="100"/>
        <end position="127"/>
    </location>
</feature>
<dbReference type="GO" id="GO:0003700">
    <property type="term" value="F:DNA-binding transcription factor activity"/>
    <property type="evidence" value="ECO:0007669"/>
    <property type="project" value="InterPro"/>
</dbReference>
<dbReference type="SUPFAM" id="SSF46689">
    <property type="entry name" value="Homeodomain-like"/>
    <property type="match status" value="1"/>
</dbReference>
<dbReference type="PROSITE" id="PS01124">
    <property type="entry name" value="HTH_ARAC_FAMILY_2"/>
    <property type="match status" value="1"/>
</dbReference>
<feature type="transmembrane region" description="Helical" evidence="5">
    <location>
        <begin position="25"/>
        <end position="50"/>
    </location>
</feature>
<keyword evidence="5" id="KW-0812">Transmembrane</keyword>
<dbReference type="AlphaFoldDB" id="A0A4S3ZUR3"/>
<keyword evidence="4" id="KW-0175">Coiled coil</keyword>
<accession>A0A4S3ZUR3</accession>
<protein>
    <submittedName>
        <fullName evidence="7">AraC family transcriptional regulator</fullName>
    </submittedName>
</protein>
<dbReference type="PANTHER" id="PTHR43280:SF2">
    <property type="entry name" value="HTH-TYPE TRANSCRIPTIONAL REGULATOR EXSA"/>
    <property type="match status" value="1"/>
</dbReference>
<evidence type="ECO:0000256" key="2">
    <source>
        <dbReference type="ARBA" id="ARBA00023125"/>
    </source>
</evidence>
<feature type="domain" description="HTH araC/xylS-type" evidence="6">
    <location>
        <begin position="108"/>
        <end position="216"/>
    </location>
</feature>
<keyword evidence="5" id="KW-1133">Transmembrane helix</keyword>
<evidence type="ECO:0000313" key="7">
    <source>
        <dbReference type="EMBL" id="THF49527.1"/>
    </source>
</evidence>
<evidence type="ECO:0000256" key="1">
    <source>
        <dbReference type="ARBA" id="ARBA00023015"/>
    </source>
</evidence>
<evidence type="ECO:0000259" key="6">
    <source>
        <dbReference type="PROSITE" id="PS01124"/>
    </source>
</evidence>
<comment type="caution">
    <text evidence="7">The sequence shown here is derived from an EMBL/GenBank/DDBJ whole genome shotgun (WGS) entry which is preliminary data.</text>
</comment>
<dbReference type="OrthoDB" id="5295174at2"/>
<evidence type="ECO:0000313" key="8">
    <source>
        <dbReference type="Proteomes" id="UP000307507"/>
    </source>
</evidence>